<evidence type="ECO:0000256" key="2">
    <source>
        <dbReference type="ARBA" id="ARBA00022737"/>
    </source>
</evidence>
<dbReference type="InterPro" id="IPR045437">
    <property type="entry name" value="EAD8"/>
</dbReference>
<evidence type="ECO:0000313" key="5">
    <source>
        <dbReference type="EMBL" id="MCP2730155.1"/>
    </source>
</evidence>
<dbReference type="EMBL" id="JAMZMM010000173">
    <property type="protein sequence ID" value="MCP2730155.1"/>
    <property type="molecule type" value="Genomic_DNA"/>
</dbReference>
<evidence type="ECO:0000256" key="1">
    <source>
        <dbReference type="ARBA" id="ARBA00022574"/>
    </source>
</evidence>
<dbReference type="Gene3D" id="2.130.10.10">
    <property type="entry name" value="YVTN repeat-like/Quinoprotein amine dehydrogenase"/>
    <property type="match status" value="3"/>
</dbReference>
<evidence type="ECO:0000256" key="3">
    <source>
        <dbReference type="PROSITE-ProRule" id="PRU00221"/>
    </source>
</evidence>
<comment type="caution">
    <text evidence="5">The sequence shown here is derived from an EMBL/GenBank/DDBJ whole genome shotgun (WGS) entry which is preliminary data.</text>
</comment>
<evidence type="ECO:0000259" key="4">
    <source>
        <dbReference type="Pfam" id="PF19961"/>
    </source>
</evidence>
<dbReference type="SUPFAM" id="SSF50978">
    <property type="entry name" value="WD40 repeat-like"/>
    <property type="match status" value="1"/>
</dbReference>
<keyword evidence="1 3" id="KW-0853">WD repeat</keyword>
<feature type="domain" description="Effector-associated" evidence="4">
    <location>
        <begin position="2"/>
        <end position="80"/>
    </location>
</feature>
<dbReference type="PANTHER" id="PTHR22847:SF637">
    <property type="entry name" value="WD REPEAT DOMAIN 5B"/>
    <property type="match status" value="1"/>
</dbReference>
<dbReference type="PROSITE" id="PS00678">
    <property type="entry name" value="WD_REPEATS_1"/>
    <property type="match status" value="2"/>
</dbReference>
<feature type="repeat" description="WD" evidence="3">
    <location>
        <begin position="104"/>
        <end position="145"/>
    </location>
</feature>
<dbReference type="InterPro" id="IPR001680">
    <property type="entry name" value="WD40_rpt"/>
</dbReference>
<feature type="repeat" description="WD" evidence="3">
    <location>
        <begin position="336"/>
        <end position="377"/>
    </location>
</feature>
<dbReference type="InterPro" id="IPR019775">
    <property type="entry name" value="WD40_repeat_CS"/>
</dbReference>
<dbReference type="PROSITE" id="PS50294">
    <property type="entry name" value="WD_REPEATS_REGION"/>
    <property type="match status" value="4"/>
</dbReference>
<dbReference type="AlphaFoldDB" id="A0AAE3KN47"/>
<name>A0AAE3KN47_9CYAN</name>
<dbReference type="CDD" id="cd00200">
    <property type="entry name" value="WD40"/>
    <property type="match status" value="1"/>
</dbReference>
<dbReference type="SMART" id="SM00320">
    <property type="entry name" value="WD40"/>
    <property type="match status" value="7"/>
</dbReference>
<reference evidence="5" key="1">
    <citation type="submission" date="2022-06" db="EMBL/GenBank/DDBJ databases">
        <title>New cyanobacteria of genus Symplocastrum in benthos of Lake Baikal.</title>
        <authorList>
            <person name="Sorokovikova E."/>
            <person name="Tikhonova I."/>
            <person name="Krasnopeev A."/>
            <person name="Evseev P."/>
            <person name="Gladkikh A."/>
            <person name="Belykh O."/>
        </authorList>
    </citation>
    <scope>NUCLEOTIDE SEQUENCE</scope>
    <source>
        <strain evidence="5">BBK-W-15</strain>
    </source>
</reference>
<sequence length="413" mass="45182">MQSESERKGYLMRSLGISTPVLNRLVFNQPVDRFITDMLRELVAFSETTPGQPALCALLQVIREDVGDDVKARIDELHQQIQEELKQPENKYNQNLTWQCIRTLAQHSDTVSSVAISPDGKILASGSLDKTIKLWNLETGNLLATLVGHSSAVLSVAFSPVGQILASSSNLELRDGCIKLWDVEPARLRQTLGGGLINLRVNSLAFSPDGQTLASGHAEAKIRLWHLGSGQLRQTLKGHGWDVNSLAFSPDGRFLVSGGLDGAIKIWNWGTREEVRTLKRPPRSEWIGSLVSWFDSSVGSIWSVAVSPDRKTFASAGSQQPIELWDLETGKLLRILTEHSGTVYSVAFSADGKILASGGEDNTIKLWNVLTGELLESLEHLGPVRSVAFSPDGQTLVSGSADTTIKLWQIHDC</sequence>
<keyword evidence="6" id="KW-1185">Reference proteome</keyword>
<dbReference type="InterPro" id="IPR015943">
    <property type="entry name" value="WD40/YVTN_repeat-like_dom_sf"/>
</dbReference>
<gene>
    <name evidence="5" type="ORF">NJ959_17120</name>
</gene>
<feature type="repeat" description="WD" evidence="3">
    <location>
        <begin position="294"/>
        <end position="335"/>
    </location>
</feature>
<evidence type="ECO:0000313" key="6">
    <source>
        <dbReference type="Proteomes" id="UP001204953"/>
    </source>
</evidence>
<feature type="repeat" description="WD" evidence="3">
    <location>
        <begin position="201"/>
        <end position="235"/>
    </location>
</feature>
<dbReference type="Proteomes" id="UP001204953">
    <property type="component" value="Unassembled WGS sequence"/>
</dbReference>
<feature type="repeat" description="WD" evidence="3">
    <location>
        <begin position="377"/>
        <end position="413"/>
    </location>
</feature>
<proteinExistence type="predicted"/>
<dbReference type="Pfam" id="PF19961">
    <property type="entry name" value="EAD8"/>
    <property type="match status" value="1"/>
</dbReference>
<dbReference type="PRINTS" id="PR00320">
    <property type="entry name" value="GPROTEINBRPT"/>
</dbReference>
<dbReference type="InterPro" id="IPR036322">
    <property type="entry name" value="WD40_repeat_dom_sf"/>
</dbReference>
<dbReference type="PROSITE" id="PS50082">
    <property type="entry name" value="WD_REPEATS_2"/>
    <property type="match status" value="6"/>
</dbReference>
<protein>
    <submittedName>
        <fullName evidence="5">WD40 repeat domain-containing protein</fullName>
    </submittedName>
</protein>
<dbReference type="InterPro" id="IPR020472">
    <property type="entry name" value="WD40_PAC1"/>
</dbReference>
<accession>A0AAE3KN47</accession>
<feature type="repeat" description="WD" evidence="3">
    <location>
        <begin position="236"/>
        <end position="277"/>
    </location>
</feature>
<organism evidence="5 6">
    <name type="scientific">Limnofasciculus baicalensis BBK-W-15</name>
    <dbReference type="NCBI Taxonomy" id="2699891"/>
    <lineage>
        <taxon>Bacteria</taxon>
        <taxon>Bacillati</taxon>
        <taxon>Cyanobacteriota</taxon>
        <taxon>Cyanophyceae</taxon>
        <taxon>Coleofasciculales</taxon>
        <taxon>Coleofasciculaceae</taxon>
        <taxon>Limnofasciculus</taxon>
        <taxon>Limnofasciculus baicalensis</taxon>
    </lineage>
</organism>
<dbReference type="Pfam" id="PF00400">
    <property type="entry name" value="WD40"/>
    <property type="match status" value="6"/>
</dbReference>
<dbReference type="PANTHER" id="PTHR22847">
    <property type="entry name" value="WD40 REPEAT PROTEIN"/>
    <property type="match status" value="1"/>
</dbReference>
<keyword evidence="2" id="KW-0677">Repeat</keyword>